<feature type="region of interest" description="Disordered" evidence="1">
    <location>
        <begin position="1226"/>
        <end position="1245"/>
    </location>
</feature>
<organism evidence="2 3">
    <name type="scientific">Colletotrichum plurivorum</name>
    <dbReference type="NCBI Taxonomy" id="2175906"/>
    <lineage>
        <taxon>Eukaryota</taxon>
        <taxon>Fungi</taxon>
        <taxon>Dikarya</taxon>
        <taxon>Ascomycota</taxon>
        <taxon>Pezizomycotina</taxon>
        <taxon>Sordariomycetes</taxon>
        <taxon>Hypocreomycetidae</taxon>
        <taxon>Glomerellales</taxon>
        <taxon>Glomerellaceae</taxon>
        <taxon>Colletotrichum</taxon>
        <taxon>Colletotrichum orchidearum species complex</taxon>
    </lineage>
</organism>
<evidence type="ECO:0000313" key="2">
    <source>
        <dbReference type="EMBL" id="KAF6828249.1"/>
    </source>
</evidence>
<protein>
    <submittedName>
        <fullName evidence="2">Uncharacterized protein</fullName>
    </submittedName>
</protein>
<evidence type="ECO:0000256" key="1">
    <source>
        <dbReference type="SAM" id="MobiDB-lite"/>
    </source>
</evidence>
<evidence type="ECO:0000313" key="3">
    <source>
        <dbReference type="Proteomes" id="UP000654918"/>
    </source>
</evidence>
<dbReference type="EMBL" id="WIGO01000125">
    <property type="protein sequence ID" value="KAF6828249.1"/>
    <property type="molecule type" value="Genomic_DNA"/>
</dbReference>
<gene>
    <name evidence="2" type="ORF">CPLU01_08622</name>
</gene>
<sequence length="1260" mass="140791">MDSPSSNSSGDAQSLIGMPQPVGVPVYDPAWYQGNSREDPATVPVQPIIDPQDIDGKTTYSKRGKDQWAKYIAQQRRGRPHAPLIIRNPPPPKLGLQGCWEYIEYVPEWTDPLWHDSQLEVERNGGSQYLVRPHDMLRYLRPAQLPQDRLQNPTAMATRYGIYHDRRDGRSRMTPTRQVFSRFAVNGTKPDAFNGRFVWGQVNLLAQNEGMDVDDLLKKYSSLTKDEARMLPGVNQFALRSMVQMQDDEDWQRSLLQGLSTNEKNNWGETLDRGTDEDIPRLIYQTANRKGEWSIQPALALASRFLWFLEQHDPFWVRLLDVFNRVPVGPERDDRPESQRQKVPSHTFSMRDTTAPFVGSEEVRLTMDPVEETLDLLQRRIEFCISSGFHANGEAETDLTAGSTKMIGDDVISVVISGDSIWPLLVEGYSKDEQAMCAFSVACTIIHEIAHAVNYAHYMLLVRPGPRKIDQLYDEDELQDICVKIGEQIFGTEPEHHMEPFFEQEPKAELGFCMESHLFGGTCWPLLTLGPIRAKHLQFLPSGIAVKRWPYALLSHNRPSGSHLAKVPADLILARPHLPARTHITPVHVSQIRRFFTNAFWEMEVPRFGTAALHLLSDTPGPQLIMPQMHEEFPQGSLTLAESSHFAALCQSYPDEVRENNPIVWHFVEMVTHEFLRFSSAKFTWYRDFRSWPSRLVAIKQKVAQMGIQSEELALASQHAQKRAAGTSAVEMSQWEQSRIILYTRLVNELRRELTDADFVMPDGSGEIYDSRTDSNQFWYLIATRPSYESHPRMASFLRLLHEDCEYEVQMLQELYLDIYKLDSGERAKMSKQPVIKHLQGRLNCFLKAFADVSVIVSSLRESGFPIDMVSGFEAKFKGLRQTTSQLQGWAGDVESINPSNWQQLLPIIPNIDKAKRPASVRMAKIAQKEISLMPADMLAVVATYLGELKKENAEGAKLVNVDNRPDVNEILDALGRQPAIYSAPDTVDGLERAIPALDKFKRDRADDDVTGYIRPKRPMVRTSFAAAIVPKRLTGARHVFRPSDPLWDDKFAHTKTMKDAAKVFGNIPVVNFGQGLPLAPNGPDPMAGVRPDPALPPPIQPLQIFPSPYALTATFTDDLAYAAATAGAQAPADFGKYYREPPGPPMSPMSSDSQPTASPVSEISDPGAGAGAGAEGAAATPAGSDVDSFGLPISDGELEGSDGGAEGGEGDTIVVQTAKRWRRRRRAPGWGMGGGDERGGAMDWEADGMVVDGDVMNLD</sequence>
<dbReference type="AlphaFoldDB" id="A0A8H6KAY8"/>
<keyword evidence="3" id="KW-1185">Reference proteome</keyword>
<feature type="region of interest" description="Disordered" evidence="1">
    <location>
        <begin position="1134"/>
        <end position="1221"/>
    </location>
</feature>
<reference evidence="2" key="1">
    <citation type="journal article" date="2020" name="Phytopathology">
        <title>Genome Sequence Resources of Colletotrichum truncatum, C. plurivorum, C. musicola, and C. sojae: Four Species Pathogenic to Soybean (Glycine max).</title>
        <authorList>
            <person name="Rogerio F."/>
            <person name="Boufleur T.R."/>
            <person name="Ciampi-Guillardi M."/>
            <person name="Sukno S.A."/>
            <person name="Thon M.R."/>
            <person name="Massola Junior N.S."/>
            <person name="Baroncelli R."/>
        </authorList>
    </citation>
    <scope>NUCLEOTIDE SEQUENCE</scope>
    <source>
        <strain evidence="2">LFN00145</strain>
    </source>
</reference>
<proteinExistence type="predicted"/>
<comment type="caution">
    <text evidence="2">The sequence shown here is derived from an EMBL/GenBank/DDBJ whole genome shotgun (WGS) entry which is preliminary data.</text>
</comment>
<feature type="region of interest" description="Disordered" evidence="1">
    <location>
        <begin position="1"/>
        <end position="61"/>
    </location>
</feature>
<accession>A0A8H6KAY8</accession>
<name>A0A8H6KAY8_9PEZI</name>
<feature type="compositionally biased region" description="Polar residues" evidence="1">
    <location>
        <begin position="1"/>
        <end position="12"/>
    </location>
</feature>
<dbReference type="Proteomes" id="UP000654918">
    <property type="component" value="Unassembled WGS sequence"/>
</dbReference>